<feature type="domain" description="Sushi" evidence="6">
    <location>
        <begin position="28"/>
        <end position="96"/>
    </location>
</feature>
<keyword evidence="2" id="KW-0768">Sushi</keyword>
<reference evidence="7 8" key="1">
    <citation type="submission" date="2024-02" db="EMBL/GenBank/DDBJ databases">
        <authorList>
            <person name="Daric V."/>
            <person name="Darras S."/>
        </authorList>
    </citation>
    <scope>NUCLEOTIDE SEQUENCE [LARGE SCALE GENOMIC DNA]</scope>
</reference>
<keyword evidence="8" id="KW-1185">Reference proteome</keyword>
<feature type="transmembrane region" description="Helical" evidence="4">
    <location>
        <begin position="328"/>
        <end position="348"/>
    </location>
</feature>
<proteinExistence type="predicted"/>
<dbReference type="SUPFAM" id="SSF57535">
    <property type="entry name" value="Complement control module/SCR domain"/>
    <property type="match status" value="4"/>
</dbReference>
<feature type="compositionally biased region" description="Polar residues" evidence="3">
    <location>
        <begin position="564"/>
        <end position="585"/>
    </location>
</feature>
<feature type="compositionally biased region" description="Polar residues" evidence="3">
    <location>
        <begin position="400"/>
        <end position="409"/>
    </location>
</feature>
<dbReference type="InterPro" id="IPR042866">
    <property type="entry name" value="SUSD6"/>
</dbReference>
<dbReference type="Proteomes" id="UP001642483">
    <property type="component" value="Unassembled WGS sequence"/>
</dbReference>
<feature type="region of interest" description="Disordered" evidence="3">
    <location>
        <begin position="400"/>
        <end position="427"/>
    </location>
</feature>
<comment type="caution">
    <text evidence="7">The sequence shown here is derived from an EMBL/GenBank/DDBJ whole genome shotgun (WGS) entry which is preliminary data.</text>
</comment>
<dbReference type="PANTHER" id="PTHR46839:SF2">
    <property type="entry name" value="SUSHI DOMAIN-CONTAINING PROTEIN 6"/>
    <property type="match status" value="1"/>
</dbReference>
<feature type="domain" description="Sushi" evidence="6">
    <location>
        <begin position="161"/>
        <end position="235"/>
    </location>
</feature>
<feature type="region of interest" description="Disordered" evidence="3">
    <location>
        <begin position="467"/>
        <end position="498"/>
    </location>
</feature>
<dbReference type="Pfam" id="PF00084">
    <property type="entry name" value="Sushi"/>
    <property type="match status" value="3"/>
</dbReference>
<evidence type="ECO:0000313" key="7">
    <source>
        <dbReference type="EMBL" id="CAK8692116.1"/>
    </source>
</evidence>
<evidence type="ECO:0000259" key="6">
    <source>
        <dbReference type="PROSITE" id="PS50923"/>
    </source>
</evidence>
<keyword evidence="5" id="KW-0732">Signal</keyword>
<feature type="signal peptide" evidence="5">
    <location>
        <begin position="1"/>
        <end position="26"/>
    </location>
</feature>
<feature type="domain" description="Sushi" evidence="6">
    <location>
        <begin position="98"/>
        <end position="160"/>
    </location>
</feature>
<dbReference type="SMART" id="SM00032">
    <property type="entry name" value="CCP"/>
    <property type="match status" value="4"/>
</dbReference>
<evidence type="ECO:0000256" key="4">
    <source>
        <dbReference type="SAM" id="Phobius"/>
    </source>
</evidence>
<feature type="disulfide bond" evidence="2">
    <location>
        <begin position="206"/>
        <end position="233"/>
    </location>
</feature>
<dbReference type="InterPro" id="IPR035976">
    <property type="entry name" value="Sushi/SCR/CCP_sf"/>
</dbReference>
<protein>
    <recommendedName>
        <fullName evidence="6">Sushi domain-containing protein</fullName>
    </recommendedName>
</protein>
<dbReference type="CDD" id="cd00033">
    <property type="entry name" value="CCP"/>
    <property type="match status" value="4"/>
</dbReference>
<dbReference type="EMBL" id="CAWYQH010000130">
    <property type="protein sequence ID" value="CAK8692116.1"/>
    <property type="molecule type" value="Genomic_DNA"/>
</dbReference>
<feature type="compositionally biased region" description="Pro residues" evidence="3">
    <location>
        <begin position="470"/>
        <end position="479"/>
    </location>
</feature>
<feature type="region of interest" description="Disordered" evidence="3">
    <location>
        <begin position="561"/>
        <end position="589"/>
    </location>
</feature>
<evidence type="ECO:0000256" key="1">
    <source>
        <dbReference type="ARBA" id="ARBA00023157"/>
    </source>
</evidence>
<organism evidence="7 8">
    <name type="scientific">Clavelina lepadiformis</name>
    <name type="common">Light-bulb sea squirt</name>
    <name type="synonym">Ascidia lepadiformis</name>
    <dbReference type="NCBI Taxonomy" id="159417"/>
    <lineage>
        <taxon>Eukaryota</taxon>
        <taxon>Metazoa</taxon>
        <taxon>Chordata</taxon>
        <taxon>Tunicata</taxon>
        <taxon>Ascidiacea</taxon>
        <taxon>Aplousobranchia</taxon>
        <taxon>Clavelinidae</taxon>
        <taxon>Clavelina</taxon>
    </lineage>
</organism>
<dbReference type="PANTHER" id="PTHR46839">
    <property type="entry name" value="SUSHI DOMAIN-CONTAINING PROTEIN 6"/>
    <property type="match status" value="1"/>
</dbReference>
<keyword evidence="4" id="KW-0812">Transmembrane</keyword>
<comment type="caution">
    <text evidence="2">Lacks conserved residue(s) required for the propagation of feature annotation.</text>
</comment>
<evidence type="ECO:0000256" key="2">
    <source>
        <dbReference type="PROSITE-ProRule" id="PRU00302"/>
    </source>
</evidence>
<dbReference type="PROSITE" id="PS50923">
    <property type="entry name" value="SUSHI"/>
    <property type="match status" value="4"/>
</dbReference>
<dbReference type="InterPro" id="IPR000436">
    <property type="entry name" value="Sushi_SCR_CCP_dom"/>
</dbReference>
<dbReference type="Gene3D" id="2.10.70.10">
    <property type="entry name" value="Complement Module, domain 1"/>
    <property type="match status" value="4"/>
</dbReference>
<feature type="chain" id="PRO_5047515416" description="Sushi domain-containing protein" evidence="5">
    <location>
        <begin position="27"/>
        <end position="630"/>
    </location>
</feature>
<evidence type="ECO:0000256" key="5">
    <source>
        <dbReference type="SAM" id="SignalP"/>
    </source>
</evidence>
<feature type="disulfide bond" evidence="2">
    <location>
        <begin position="100"/>
        <end position="143"/>
    </location>
</feature>
<evidence type="ECO:0000313" key="8">
    <source>
        <dbReference type="Proteomes" id="UP001642483"/>
    </source>
</evidence>
<evidence type="ECO:0000256" key="3">
    <source>
        <dbReference type="SAM" id="MobiDB-lite"/>
    </source>
</evidence>
<keyword evidence="4" id="KW-0472">Membrane</keyword>
<gene>
    <name evidence="7" type="ORF">CVLEPA_LOCUS24858</name>
</gene>
<sequence length="630" mass="68982">MKLWQKWISLKHAVLLVLFKIVTIQAQGHCVDPGYVPEHGFRSPQLSDKPYFEKSVLRYSCDENYKLVPDNATQTCSILDDGSCSWVPAFPPSCEKKTQCPDLIIWHGNYTGGLFYEGTTIHKSDIVCWSGYVLVFSPPTLTCLSNGEWSSGSNQLYCVEKNCSDLRDPENGSVKIYSRDMHNSIEYHTSKVSLQWPPDSEAIYKCDDWYQLKPDVNTRVCSKGNWSNVTPQCVSAYCTNPTHVMHGLFLCCLKTDSAPDDACCAPGGNVQFQCEKGYKVEGGHVDMECTENGVWSSQTVPKCVLDETTLAPPRSGSTPLSDDMVKTVVGVSTGVLGLLLVVIVLAFCKPHLKDIKRRWRDLREDENELIINGQRVILPTYEEATASNGQNWCDWYNQRNSDSHSSSESVPAGTGITRPPENNPSLDDVITIQASSSIDSPIVLNTNGFQGPGASVLPVPRPLNVYVNNPPRPSSPLPTPNGHSYDEDNPGPSGLNLHEVRGFEDDFVPVNDDSNFTSRSKVAASPTLSCSSNDSITAPLISSRQTRNDFVETAKTTLEHKKQQNLGDTSIESANSQPSTASGETGNVDLTGISQGLDLFTVSSADDAGSTLSLGFQLDEDNQRQADSTV</sequence>
<keyword evidence="4" id="KW-1133">Transmembrane helix</keyword>
<accession>A0ABP0GMH5</accession>
<keyword evidence="1 2" id="KW-1015">Disulfide bond</keyword>
<name>A0ABP0GMH5_CLALP</name>
<feature type="domain" description="Sushi" evidence="6">
    <location>
        <begin position="236"/>
        <end position="305"/>
    </location>
</feature>